<evidence type="ECO:0000313" key="5">
    <source>
        <dbReference type="Proteomes" id="UP000092575"/>
    </source>
</evidence>
<dbReference type="Proteomes" id="UP000594834">
    <property type="component" value="Chromosome"/>
</dbReference>
<evidence type="ECO:0000313" key="3">
    <source>
        <dbReference type="EMBL" id="OBX87054.1"/>
    </source>
</evidence>
<reference evidence="3 5" key="1">
    <citation type="submission" date="2016-05" db="EMBL/GenBank/DDBJ databases">
        <title>Draft genome sequence of Moraxella nonliquefaciens CCUG 348T.</title>
        <authorList>
            <person name="Salva-Serra F."/>
            <person name="Engstrom-Jakobsson H."/>
            <person name="Thorell K."/>
            <person name="Gonzales-Siles L."/>
            <person name="Karlsson R."/>
            <person name="Boulund F."/>
            <person name="Engstrand L."/>
            <person name="Kristiansson E."/>
            <person name="Moore E."/>
        </authorList>
    </citation>
    <scope>NUCLEOTIDE SEQUENCE [LARGE SCALE GENOMIC DNA]</scope>
    <source>
        <strain evidence="3 5">CCUG 348</strain>
    </source>
</reference>
<gene>
    <name evidence="3" type="ORF">A7456_07785</name>
    <name evidence="2" type="ORF">A9Z60_05405</name>
    <name evidence="4" type="ORF">I6G26_09795</name>
</gene>
<keyword evidence="1" id="KW-0472">Membrane</keyword>
<evidence type="ECO:0000256" key="1">
    <source>
        <dbReference type="SAM" id="Phobius"/>
    </source>
</evidence>
<evidence type="ECO:0000313" key="7">
    <source>
        <dbReference type="Proteomes" id="UP000594834"/>
    </source>
</evidence>
<dbReference type="Proteomes" id="UP000092671">
    <property type="component" value="Unassembled WGS sequence"/>
</dbReference>
<keyword evidence="1" id="KW-0812">Transmembrane</keyword>
<dbReference type="EMBL" id="LXTW01000003">
    <property type="protein sequence ID" value="OBX87054.1"/>
    <property type="molecule type" value="Genomic_DNA"/>
</dbReference>
<name>A0A1B8QRS5_MORNO</name>
<proteinExistence type="predicted"/>
<evidence type="ECO:0000313" key="6">
    <source>
        <dbReference type="Proteomes" id="UP000092671"/>
    </source>
</evidence>
<sequence>MMKKLSRKTNSQLTMLFCAIILGYFGIIKKDYDNPAIAFIAIYMVLEILYYFWQFYKKNDTIELKDEW</sequence>
<dbReference type="EMBL" id="CP065728">
    <property type="protein sequence ID" value="QPT44333.1"/>
    <property type="molecule type" value="Genomic_DNA"/>
</dbReference>
<dbReference type="RefSeq" id="WP_066891715.1">
    <property type="nucleotide sequence ID" value="NZ_CP065728.1"/>
</dbReference>
<reference evidence="4 7" key="3">
    <citation type="submission" date="2020-12" db="EMBL/GenBank/DDBJ databases">
        <title>FDA dAtabase for Regulatory Grade micrObial Sequences (FDA-ARGOS): Supporting development and validation of Infectious Disease Dx tests.</title>
        <authorList>
            <person name="Sproer C."/>
            <person name="Gronow S."/>
            <person name="Severitt S."/>
            <person name="Schroder I."/>
            <person name="Tallon L."/>
            <person name="Sadzewicz L."/>
            <person name="Zhao X."/>
            <person name="Boylan J."/>
            <person name="Ott S."/>
            <person name="Bowen H."/>
            <person name="Vavikolanu K."/>
            <person name="Mehta A."/>
            <person name="Aluvathingal J."/>
            <person name="Nadendla S."/>
            <person name="Lowell S."/>
            <person name="Myers T."/>
            <person name="Yan Y."/>
            <person name="Sichtig H."/>
        </authorList>
    </citation>
    <scope>NUCLEOTIDE SEQUENCE [LARGE SCALE GENOMIC DNA]</scope>
    <source>
        <strain evidence="4 7">FDAARGOS_869</strain>
    </source>
</reference>
<feature type="transmembrane region" description="Helical" evidence="1">
    <location>
        <begin position="34"/>
        <end position="53"/>
    </location>
</feature>
<dbReference type="Proteomes" id="UP000092575">
    <property type="component" value="Unassembled WGS sequence"/>
</dbReference>
<evidence type="ECO:0000313" key="4">
    <source>
        <dbReference type="EMBL" id="QPT44333.1"/>
    </source>
</evidence>
<protein>
    <submittedName>
        <fullName evidence="3">Uncharacterized protein</fullName>
    </submittedName>
</protein>
<keyword evidence="7" id="KW-1185">Reference proteome</keyword>
<dbReference type="AlphaFoldDB" id="A0A1B8QRS5"/>
<feature type="transmembrane region" description="Helical" evidence="1">
    <location>
        <begin position="12"/>
        <end position="28"/>
    </location>
</feature>
<dbReference type="EMBL" id="LZDN01000002">
    <property type="protein sequence ID" value="OBX51996.1"/>
    <property type="molecule type" value="Genomic_DNA"/>
</dbReference>
<accession>A0A1B8QRS5</accession>
<reference evidence="2 6" key="2">
    <citation type="submission" date="2016-06" db="EMBL/GenBank/DDBJ databases">
        <title>Draft genome of Moraxella nonliquefaciens CCUG 60284.</title>
        <authorList>
            <person name="Salva-Serra F."/>
            <person name="Engstrom-Jakobsson H."/>
            <person name="Thorell K."/>
            <person name="Gonzales-Siles L."/>
            <person name="Karlsson R."/>
            <person name="Boulund F."/>
            <person name="Engstrand L."/>
            <person name="Kristiansson E."/>
            <person name="Moore E."/>
        </authorList>
    </citation>
    <scope>NUCLEOTIDE SEQUENCE [LARGE SCALE GENOMIC DNA]</scope>
    <source>
        <strain evidence="2 6">CCUG 60284</strain>
    </source>
</reference>
<organism evidence="3 5">
    <name type="scientific">Moraxella nonliquefaciens</name>
    <dbReference type="NCBI Taxonomy" id="478"/>
    <lineage>
        <taxon>Bacteria</taxon>
        <taxon>Pseudomonadati</taxon>
        <taxon>Pseudomonadota</taxon>
        <taxon>Gammaproteobacteria</taxon>
        <taxon>Moraxellales</taxon>
        <taxon>Moraxellaceae</taxon>
        <taxon>Moraxella</taxon>
    </lineage>
</organism>
<keyword evidence="1" id="KW-1133">Transmembrane helix</keyword>
<evidence type="ECO:0000313" key="2">
    <source>
        <dbReference type="EMBL" id="OBX51996.1"/>
    </source>
</evidence>